<name>Q6IGV4_DROME</name>
<organism evidence="1">
    <name type="scientific">Drosophila melanogaster</name>
    <name type="common">Fruit fly</name>
    <dbReference type="NCBI Taxonomy" id="7227"/>
    <lineage>
        <taxon>Eukaryota</taxon>
        <taxon>Metazoa</taxon>
        <taxon>Ecdysozoa</taxon>
        <taxon>Arthropoda</taxon>
        <taxon>Hexapoda</taxon>
        <taxon>Insecta</taxon>
        <taxon>Pterygota</taxon>
        <taxon>Neoptera</taxon>
        <taxon>Endopterygota</taxon>
        <taxon>Diptera</taxon>
        <taxon>Brachycera</taxon>
        <taxon>Muscomorpha</taxon>
        <taxon>Ephydroidea</taxon>
        <taxon>Drosophilidae</taxon>
        <taxon>Drosophila</taxon>
        <taxon>Sophophora</taxon>
    </lineage>
</organism>
<proteinExistence type="predicted"/>
<accession>Q6IGV4</accession>
<evidence type="ECO:0000313" key="1">
    <source>
        <dbReference type="EMBL" id="DAA02360.1"/>
    </source>
</evidence>
<protein>
    <submittedName>
        <fullName evidence="1">HDC05063</fullName>
    </submittedName>
</protein>
<sequence length="121" mass="13540">MLLPVFGMISVIYKSRSRATQTAIRLWQQLTCSDKRGIISLRSVSHVLGLALVINISKINNHFTLPLPWSGTALLCIMYSDFDSDRIVFGLKLPAAEWGQKPANLVTENAGAKIHIHQRLR</sequence>
<reference evidence="1" key="1">
    <citation type="journal article" date="2003" name="Genome Biol.">
        <title>An integrated gene annotation and transcriptional profiling approach towards the full gene content of the Drosophila genome.</title>
        <authorList>
            <person name="Hild M."/>
            <person name="Beckmann B."/>
            <person name="Haas S.A."/>
            <person name="Koch B."/>
            <person name="Solovyev V."/>
            <person name="Busold C."/>
            <person name="Fellenberg K."/>
            <person name="Boutros M."/>
            <person name="Vingron M."/>
            <person name="Sauer F."/>
            <person name="Hoheisel J.D."/>
            <person name="Paro R."/>
        </authorList>
    </citation>
    <scope>NUCLEOTIDE SEQUENCE</scope>
</reference>
<gene>
    <name evidence="1" type="ORF">HDC05063</name>
</gene>
<dbReference type="EMBL" id="BK003662">
    <property type="protein sequence ID" value="DAA02360.1"/>
    <property type="molecule type" value="Genomic_DNA"/>
</dbReference>
<dbReference type="AlphaFoldDB" id="Q6IGV4"/>